<dbReference type="HOGENOM" id="CLU_1141650_0_0_11"/>
<dbReference type="EMBL" id="CP009896">
    <property type="protein sequence ID" value="AIY19008.1"/>
    <property type="molecule type" value="Genomic_DNA"/>
</dbReference>
<name>A0A0A1DR72_NOCSI</name>
<organism evidence="1 2">
    <name type="scientific">Nocardioides simplex</name>
    <name type="common">Arthrobacter simplex</name>
    <dbReference type="NCBI Taxonomy" id="2045"/>
    <lineage>
        <taxon>Bacteria</taxon>
        <taxon>Bacillati</taxon>
        <taxon>Actinomycetota</taxon>
        <taxon>Actinomycetes</taxon>
        <taxon>Propionibacteriales</taxon>
        <taxon>Nocardioidaceae</taxon>
        <taxon>Pimelobacter</taxon>
    </lineage>
</organism>
<accession>A0A0A1DR72</accession>
<dbReference type="STRING" id="2045.KR76_23545"/>
<evidence type="ECO:0000313" key="2">
    <source>
        <dbReference type="Proteomes" id="UP000030300"/>
    </source>
</evidence>
<gene>
    <name evidence="1" type="ORF">KR76_23545</name>
</gene>
<dbReference type="Proteomes" id="UP000030300">
    <property type="component" value="Chromosome"/>
</dbReference>
<keyword evidence="2" id="KW-1185">Reference proteome</keyword>
<sequence length="243" mass="26650">MATTEFTTADGRRLRMASLTAEFPHPWDEIVKVSNRVLDGTVPDELQIRDVFIAPRGNADGILEHVLDAEVTQVLQAREGTLQIAESRRSDLQGIAFWRGPHHEALVWLPSEDDGGYDDPLKGLSGLAFTDRSDGLEIRPDAGQDWVIKPGHLGMHVPGVGSLSVRPAEDALAQIPAWAGQLIDVGELWQVQHDDIEDLAASTYFTFATPTVVANLFPERPDPTARFIPQLTFLAGLSRLTLS</sequence>
<proteinExistence type="predicted"/>
<evidence type="ECO:0000313" key="1">
    <source>
        <dbReference type="EMBL" id="AIY19008.1"/>
    </source>
</evidence>
<protein>
    <submittedName>
        <fullName evidence="1">Uncharacterized protein</fullName>
    </submittedName>
</protein>
<dbReference type="KEGG" id="psim:KR76_23545"/>
<reference evidence="1 2" key="1">
    <citation type="journal article" date="2015" name="Genome Announc.">
        <title>Complete Genome Sequence of Steroid-Transforming Nocardioides simplex VKM Ac-2033D.</title>
        <authorList>
            <person name="Shtratnikova V.Y."/>
            <person name="Schelkunov M.I."/>
            <person name="Pekov Y.A."/>
            <person name="Fokina V.V."/>
            <person name="Logacheva M.D."/>
            <person name="Sokolov S.L."/>
            <person name="Bragin E.Y."/>
            <person name="Ashapkin V.V."/>
            <person name="Donova M.V."/>
        </authorList>
    </citation>
    <scope>NUCLEOTIDE SEQUENCE [LARGE SCALE GENOMIC DNA]</scope>
    <source>
        <strain evidence="1 2">VKM Ac-2033D</strain>
    </source>
</reference>
<dbReference type="AlphaFoldDB" id="A0A0A1DR72"/>